<protein>
    <submittedName>
        <fullName evidence="1">Uncharacterized protein</fullName>
    </submittedName>
</protein>
<proteinExistence type="predicted"/>
<sequence length="34" mass="3903">MVWGVRRGLRGRWVGVTWRPPPRRRFLRGGGAGV</sequence>
<evidence type="ECO:0000313" key="1">
    <source>
        <dbReference type="EMBL" id="JAD60531.1"/>
    </source>
</evidence>
<dbReference type="EMBL" id="GBRH01237364">
    <property type="protein sequence ID" value="JAD60531.1"/>
    <property type="molecule type" value="Transcribed_RNA"/>
</dbReference>
<accession>A0A0A9BB26</accession>
<dbReference type="AlphaFoldDB" id="A0A0A9BB26"/>
<organism evidence="1">
    <name type="scientific">Arundo donax</name>
    <name type="common">Giant reed</name>
    <name type="synonym">Donax arundinaceus</name>
    <dbReference type="NCBI Taxonomy" id="35708"/>
    <lineage>
        <taxon>Eukaryota</taxon>
        <taxon>Viridiplantae</taxon>
        <taxon>Streptophyta</taxon>
        <taxon>Embryophyta</taxon>
        <taxon>Tracheophyta</taxon>
        <taxon>Spermatophyta</taxon>
        <taxon>Magnoliopsida</taxon>
        <taxon>Liliopsida</taxon>
        <taxon>Poales</taxon>
        <taxon>Poaceae</taxon>
        <taxon>PACMAD clade</taxon>
        <taxon>Arundinoideae</taxon>
        <taxon>Arundineae</taxon>
        <taxon>Arundo</taxon>
    </lineage>
</organism>
<reference evidence="1" key="1">
    <citation type="submission" date="2014-09" db="EMBL/GenBank/DDBJ databases">
        <authorList>
            <person name="Magalhaes I.L.F."/>
            <person name="Oliveira U."/>
            <person name="Santos F.R."/>
            <person name="Vidigal T.H.D.A."/>
            <person name="Brescovit A.D."/>
            <person name="Santos A.J."/>
        </authorList>
    </citation>
    <scope>NUCLEOTIDE SEQUENCE</scope>
    <source>
        <tissue evidence="1">Shoot tissue taken approximately 20 cm above the soil surface</tissue>
    </source>
</reference>
<reference evidence="1" key="2">
    <citation type="journal article" date="2015" name="Data Brief">
        <title>Shoot transcriptome of the giant reed, Arundo donax.</title>
        <authorList>
            <person name="Barrero R.A."/>
            <person name="Guerrero F.D."/>
            <person name="Moolhuijzen P."/>
            <person name="Goolsby J.A."/>
            <person name="Tidwell J."/>
            <person name="Bellgard S.E."/>
            <person name="Bellgard M.I."/>
        </authorList>
    </citation>
    <scope>NUCLEOTIDE SEQUENCE</scope>
    <source>
        <tissue evidence="1">Shoot tissue taken approximately 20 cm above the soil surface</tissue>
    </source>
</reference>
<name>A0A0A9BB26_ARUDO</name>